<accession>A0ACC2LID3</accession>
<reference evidence="1 2" key="1">
    <citation type="journal article" date="2022" name="Hortic Res">
        <title>A haplotype resolved chromosomal level avocado genome allows analysis of novel avocado genes.</title>
        <authorList>
            <person name="Nath O."/>
            <person name="Fletcher S.J."/>
            <person name="Hayward A."/>
            <person name="Shaw L.M."/>
            <person name="Masouleh A.K."/>
            <person name="Furtado A."/>
            <person name="Henry R.J."/>
            <person name="Mitter N."/>
        </authorList>
    </citation>
    <scope>NUCLEOTIDE SEQUENCE [LARGE SCALE GENOMIC DNA]</scope>
    <source>
        <strain evidence="2">cv. Hass</strain>
    </source>
</reference>
<sequence length="335" mass="37557">MVMSNVGYEFELLREDRHSRPTSPGFDFCLDFEFQIVLFSSQRVELKLEESLKGEVSSHEDAIQRYEEAYGQIINYEKTGLFFSKNTEEETKDKIKSLLGGKVSGLEEWSQKMEFMLCGAVLQLKHFGLVVPQSCGKVLKCGIFGTKETMSCMEETLSSHRVLLTEPGAIWRSISIKSTTNLFWKPRDATLGPHQPRLATKLILMVQCSNEARRSGMGVIIRVENGLPIAALSSSGRHVGDAEEVEAYELVRALRFALEVGTRTIIVEGDSLQVIKVVQSPESDFSRIGHIIDEAKAISRMFSSCSFTHVLRNGNRMAHSLAKHAKNDVFLAYLV</sequence>
<proteinExistence type="predicted"/>
<dbReference type="Proteomes" id="UP001234297">
    <property type="component" value="Chromosome 8"/>
</dbReference>
<protein>
    <submittedName>
        <fullName evidence="1">Uncharacterized protein</fullName>
    </submittedName>
</protein>
<comment type="caution">
    <text evidence="1">The sequence shown here is derived from an EMBL/GenBank/DDBJ whole genome shotgun (WGS) entry which is preliminary data.</text>
</comment>
<evidence type="ECO:0000313" key="2">
    <source>
        <dbReference type="Proteomes" id="UP001234297"/>
    </source>
</evidence>
<keyword evidence="2" id="KW-1185">Reference proteome</keyword>
<gene>
    <name evidence="1" type="ORF">MRB53_026558</name>
</gene>
<dbReference type="EMBL" id="CM056816">
    <property type="protein sequence ID" value="KAJ8633222.1"/>
    <property type="molecule type" value="Genomic_DNA"/>
</dbReference>
<evidence type="ECO:0000313" key="1">
    <source>
        <dbReference type="EMBL" id="KAJ8633222.1"/>
    </source>
</evidence>
<organism evidence="1 2">
    <name type="scientific">Persea americana</name>
    <name type="common">Avocado</name>
    <dbReference type="NCBI Taxonomy" id="3435"/>
    <lineage>
        <taxon>Eukaryota</taxon>
        <taxon>Viridiplantae</taxon>
        <taxon>Streptophyta</taxon>
        <taxon>Embryophyta</taxon>
        <taxon>Tracheophyta</taxon>
        <taxon>Spermatophyta</taxon>
        <taxon>Magnoliopsida</taxon>
        <taxon>Magnoliidae</taxon>
        <taxon>Laurales</taxon>
        <taxon>Lauraceae</taxon>
        <taxon>Persea</taxon>
    </lineage>
</organism>
<name>A0ACC2LID3_PERAE</name>